<keyword evidence="4 6" id="KW-1133">Transmembrane helix</keyword>
<dbReference type="InterPro" id="IPR050833">
    <property type="entry name" value="Poly_Biosynth_Transport"/>
</dbReference>
<reference evidence="7 8" key="1">
    <citation type="submission" date="2020-10" db="EMBL/GenBank/DDBJ databases">
        <title>Janibacter indicus TT2 genome sequence.</title>
        <authorList>
            <person name="Lee K."/>
            <person name="Ganzorig M."/>
        </authorList>
    </citation>
    <scope>NUCLEOTIDE SEQUENCE [LARGE SCALE GENOMIC DNA]</scope>
    <source>
        <strain evidence="7 8">TT2</strain>
    </source>
</reference>
<dbReference type="AlphaFoldDB" id="A0A7L9J3L4"/>
<gene>
    <name evidence="7" type="ORF">IGS73_04005</name>
</gene>
<dbReference type="PANTHER" id="PTHR30250">
    <property type="entry name" value="PST FAMILY PREDICTED COLANIC ACID TRANSPORTER"/>
    <property type="match status" value="1"/>
</dbReference>
<feature type="transmembrane region" description="Helical" evidence="6">
    <location>
        <begin position="336"/>
        <end position="354"/>
    </location>
</feature>
<keyword evidence="2" id="KW-1003">Cell membrane</keyword>
<feature type="transmembrane region" description="Helical" evidence="6">
    <location>
        <begin position="83"/>
        <end position="101"/>
    </location>
</feature>
<dbReference type="PANTHER" id="PTHR30250:SF11">
    <property type="entry name" value="O-ANTIGEN TRANSPORTER-RELATED"/>
    <property type="match status" value="1"/>
</dbReference>
<dbReference type="Pfam" id="PF01943">
    <property type="entry name" value="Polysacc_synt"/>
    <property type="match status" value="1"/>
</dbReference>
<dbReference type="EMBL" id="CP062789">
    <property type="protein sequence ID" value="QOK23575.1"/>
    <property type="molecule type" value="Genomic_DNA"/>
</dbReference>
<feature type="transmembrane region" description="Helical" evidence="6">
    <location>
        <begin position="265"/>
        <end position="283"/>
    </location>
</feature>
<name>A0A7L9J3L4_9MICO</name>
<keyword evidence="5 6" id="KW-0472">Membrane</keyword>
<evidence type="ECO:0000256" key="1">
    <source>
        <dbReference type="ARBA" id="ARBA00004651"/>
    </source>
</evidence>
<organism evidence="7 8">
    <name type="scientific">Janibacter indicus</name>
    <dbReference type="NCBI Taxonomy" id="857417"/>
    <lineage>
        <taxon>Bacteria</taxon>
        <taxon>Bacillati</taxon>
        <taxon>Actinomycetota</taxon>
        <taxon>Actinomycetes</taxon>
        <taxon>Micrococcales</taxon>
        <taxon>Intrasporangiaceae</taxon>
        <taxon>Janibacter</taxon>
    </lineage>
</organism>
<dbReference type="Proteomes" id="UP000593998">
    <property type="component" value="Chromosome"/>
</dbReference>
<keyword evidence="3 6" id="KW-0812">Transmembrane</keyword>
<protein>
    <submittedName>
        <fullName evidence="7">Oligosaccharide flippase family protein</fullName>
    </submittedName>
</protein>
<evidence type="ECO:0000256" key="2">
    <source>
        <dbReference type="ARBA" id="ARBA00022475"/>
    </source>
</evidence>
<proteinExistence type="predicted"/>
<feature type="transmembrane region" description="Helical" evidence="6">
    <location>
        <begin position="360"/>
        <end position="378"/>
    </location>
</feature>
<evidence type="ECO:0000313" key="7">
    <source>
        <dbReference type="EMBL" id="QOK23575.1"/>
    </source>
</evidence>
<evidence type="ECO:0000256" key="6">
    <source>
        <dbReference type="SAM" id="Phobius"/>
    </source>
</evidence>
<feature type="transmembrane region" description="Helical" evidence="6">
    <location>
        <begin position="21"/>
        <end position="45"/>
    </location>
</feature>
<feature type="transmembrane region" description="Helical" evidence="6">
    <location>
        <begin position="146"/>
        <end position="164"/>
    </location>
</feature>
<feature type="transmembrane region" description="Helical" evidence="6">
    <location>
        <begin position="303"/>
        <end position="324"/>
    </location>
</feature>
<dbReference type="GO" id="GO:0005886">
    <property type="term" value="C:plasma membrane"/>
    <property type="evidence" value="ECO:0007669"/>
    <property type="project" value="UniProtKB-SubCell"/>
</dbReference>
<accession>A0A7L9J3L4</accession>
<feature type="transmembrane region" description="Helical" evidence="6">
    <location>
        <begin position="57"/>
        <end position="77"/>
    </location>
</feature>
<evidence type="ECO:0000256" key="5">
    <source>
        <dbReference type="ARBA" id="ARBA00023136"/>
    </source>
</evidence>
<feature type="transmembrane region" description="Helical" evidence="6">
    <location>
        <begin position="236"/>
        <end position="253"/>
    </location>
</feature>
<feature type="transmembrane region" description="Helical" evidence="6">
    <location>
        <begin position="213"/>
        <end position="230"/>
    </location>
</feature>
<sequence>MAAGIVLARTAGPTGTGFMNLALTVATFTATLLAAGTGLALRFLSAGTPDPGRVGTYLFYSLVLVPIAGALTVPSVLVVTSEGLTVGVGMAVAALGGANLVSKQLQELAQAHGDVIRSIRSVGVGTLTRIILLVIAAALWTDNLAAVAWAFVIGVAVQGIYASWPFSPGRHLATGVRRHAEDTKRDVSEMLRIGRPSLGYSLGMMGLQRTDRVVIASLLGPTALGFYAVAATLSEIMRVATAPLGQLVFVRVTKDRKISEATRQIILIGLGGQVTVGALLWVAAPHLITVFYTDAFAESIPLVRGLIVAEVFMGLVLMESRAVLGMGAMRRMGRDTVLLVAFAVPVYLVLIWAYDLMGAIAASVITYALYAAITHLALRHSLRGTPS</sequence>
<feature type="transmembrane region" description="Helical" evidence="6">
    <location>
        <begin position="122"/>
        <end position="140"/>
    </location>
</feature>
<evidence type="ECO:0000313" key="8">
    <source>
        <dbReference type="Proteomes" id="UP000593998"/>
    </source>
</evidence>
<comment type="subcellular location">
    <subcellularLocation>
        <location evidence="1">Cell membrane</location>
        <topology evidence="1">Multi-pass membrane protein</topology>
    </subcellularLocation>
</comment>
<evidence type="ECO:0000256" key="4">
    <source>
        <dbReference type="ARBA" id="ARBA00022989"/>
    </source>
</evidence>
<dbReference type="InterPro" id="IPR002797">
    <property type="entry name" value="Polysacc_synth"/>
</dbReference>
<evidence type="ECO:0000256" key="3">
    <source>
        <dbReference type="ARBA" id="ARBA00022692"/>
    </source>
</evidence>